<protein>
    <submittedName>
        <fullName evidence="1">Uncharacterized protein</fullName>
    </submittedName>
</protein>
<gene>
    <name evidence="1" type="ORF">FXO26_14335</name>
</gene>
<dbReference type="Proteomes" id="UP000324029">
    <property type="component" value="Unassembled WGS sequence"/>
</dbReference>
<organism evidence="1 2">
    <name type="scientific">Pseudomonas synxantha</name>
    <dbReference type="NCBI Taxonomy" id="47883"/>
    <lineage>
        <taxon>Bacteria</taxon>
        <taxon>Pseudomonadati</taxon>
        <taxon>Pseudomonadota</taxon>
        <taxon>Gammaproteobacteria</taxon>
        <taxon>Pseudomonadales</taxon>
        <taxon>Pseudomonadaceae</taxon>
        <taxon>Pseudomonas</taxon>
    </lineage>
</organism>
<dbReference type="EMBL" id="VSRO01000006">
    <property type="protein sequence ID" value="TYK57675.1"/>
    <property type="molecule type" value="Genomic_DNA"/>
</dbReference>
<reference evidence="1 2" key="2">
    <citation type="submission" date="2019-08" db="EMBL/GenBank/DDBJ databases">
        <authorList>
            <person name="Brilhante M."/>
            <person name="Perreten V."/>
        </authorList>
    </citation>
    <scope>NUCLEOTIDE SEQUENCE [LARGE SCALE GENOMIC DNA]</scope>
    <source>
        <strain evidence="1 2">MCP106</strain>
    </source>
</reference>
<dbReference type="AlphaFoldDB" id="A0A5D3GDX9"/>
<dbReference type="RefSeq" id="WP_148853484.1">
    <property type="nucleotide sequence ID" value="NZ_VSRO01000006.1"/>
</dbReference>
<comment type="caution">
    <text evidence="1">The sequence shown here is derived from an EMBL/GenBank/DDBJ whole genome shotgun (WGS) entry which is preliminary data.</text>
</comment>
<evidence type="ECO:0000313" key="2">
    <source>
        <dbReference type="Proteomes" id="UP000324029"/>
    </source>
</evidence>
<accession>A0A5D3GDX9</accession>
<proteinExistence type="predicted"/>
<evidence type="ECO:0000313" key="1">
    <source>
        <dbReference type="EMBL" id="TYK57675.1"/>
    </source>
</evidence>
<reference evidence="1 2" key="1">
    <citation type="submission" date="2019-08" db="EMBL/GenBank/DDBJ databases">
        <title>Subclass B2 metallo-beta lactamase from Pseudomonas synxantha.</title>
        <authorList>
            <person name="Poirel L."/>
            <person name="Palmieri M."/>
            <person name="Masseron A."/>
            <person name="Perreten V."/>
            <person name="Nordman P."/>
        </authorList>
    </citation>
    <scope>NUCLEOTIDE SEQUENCE [LARGE SCALE GENOMIC DNA]</scope>
    <source>
        <strain evidence="1 2">MCP106</strain>
    </source>
</reference>
<name>A0A5D3GDX9_9PSED</name>
<sequence>MVAQPSKCRLSRFSISRPANTEAANGLYANGRHQCEVLIDVIKEVSGAGDEWVRVRLTDEERASVTLVEWSEHGNQTLAPGWSCDVEKNQFTLGLWRDKSQQQEPINDLVERVERSSEAPIKRYLRCDPGAPIGPAVFMACVTIESCIYTTYSFRDEAALESFVTLSPVRPMSWDADDMDLYVDYLAYASAPPYRTSVDVYYWTPPGGLWVVKSMGFDSPLSLPGEGKDFQSVLSWHSPLDNTSSSRVGTFINKDELDSTLHLHEIDAGLPAPSPNPLIPFNKRPTVLRAIRLKSELVPASRDTKSFWRVLDNYGNEQKFLVKQIDSMNLPGVPFFKLTGEIVRTLRVTHFKIMLPGGGTFTDELYANSRHQCKVVVEVAIEQRQTDGYWLPVRLSEAERNGLTVTLYSPNVNEPLPEGWSCDKEKNIYDTGLWRTRIDEVRPDQKPEAVTGHAQRQVEIVDRYLRVDPSVPIDERRFMASIEISGVTYTTNYSDGDVAFDSYVVVRPVRLYQLRVENLTRYHDKDAYHDEYYDVDVYYWSPPAGLHFLVNKGLDAPLSVIKEGLNFQTSYFNKMGAGYYYKGGVVINKDIIGPVVVLDDIVLGAPHGNEKVIWFNMRPTIMRAVVARVTAPSPGSGDTESQWRLLDNYGCEHVFRLRKFWDGLELELVDG</sequence>